<dbReference type="Proteomes" id="UP000011064">
    <property type="component" value="Unassembled WGS sequence"/>
</dbReference>
<gene>
    <name evidence="1" type="ORF">GMDG_01022</name>
</gene>
<sequence>MHICEISANAFHYEMMRSDSEFFQTSIYEIDQIIHEKELDEDAETLHLIQQKLPHMHRSYADVFSKSESDRIPPHRIYDHKIQLEAPIPNAFSPLYRQGTKELKATKQYLLENLEKGFII</sequence>
<dbReference type="VEuPathDB" id="FungiDB:GMDG_01022"/>
<dbReference type="InterPro" id="IPR043502">
    <property type="entry name" value="DNA/RNA_pol_sf"/>
</dbReference>
<evidence type="ECO:0000313" key="2">
    <source>
        <dbReference type="Proteomes" id="UP000011064"/>
    </source>
</evidence>
<organism evidence="1 2">
    <name type="scientific">Pseudogymnoascus destructans (strain ATCC MYA-4855 / 20631-21)</name>
    <name type="common">Bat white-nose syndrome fungus</name>
    <name type="synonym">Geomyces destructans</name>
    <dbReference type="NCBI Taxonomy" id="658429"/>
    <lineage>
        <taxon>Eukaryota</taxon>
        <taxon>Fungi</taxon>
        <taxon>Dikarya</taxon>
        <taxon>Ascomycota</taxon>
        <taxon>Pezizomycotina</taxon>
        <taxon>Leotiomycetes</taxon>
        <taxon>Thelebolales</taxon>
        <taxon>Thelebolaceae</taxon>
        <taxon>Pseudogymnoascus</taxon>
    </lineage>
</organism>
<dbReference type="STRING" id="658429.L8FNV2"/>
<evidence type="ECO:0000313" key="1">
    <source>
        <dbReference type="EMBL" id="ELR02229.1"/>
    </source>
</evidence>
<proteinExistence type="predicted"/>
<keyword evidence="2" id="KW-1185">Reference proteome</keyword>
<dbReference type="SUPFAM" id="SSF56672">
    <property type="entry name" value="DNA/RNA polymerases"/>
    <property type="match status" value="1"/>
</dbReference>
<dbReference type="AlphaFoldDB" id="L8FNV2"/>
<accession>L8FNV2</accession>
<dbReference type="EMBL" id="GL573179">
    <property type="protein sequence ID" value="ELR02229.1"/>
    <property type="molecule type" value="Genomic_DNA"/>
</dbReference>
<dbReference type="OrthoDB" id="3561867at2759"/>
<reference evidence="2" key="1">
    <citation type="submission" date="2010-09" db="EMBL/GenBank/DDBJ databases">
        <title>The genome sequence of Geomyces destructans 20631-21.</title>
        <authorList>
            <consortium name="The Broad Institute Genome Sequencing Platform"/>
            <person name="Cuomo C.A."/>
            <person name="Blehert D.S."/>
            <person name="Lorch J.M."/>
            <person name="Young S.K."/>
            <person name="Zeng Q."/>
            <person name="Gargeya S."/>
            <person name="Fitzgerald M."/>
            <person name="Haas B."/>
            <person name="Abouelleil A."/>
            <person name="Alvarado L."/>
            <person name="Arachchi H.M."/>
            <person name="Berlin A."/>
            <person name="Brown A."/>
            <person name="Chapman S.B."/>
            <person name="Chen Z."/>
            <person name="Dunbar C."/>
            <person name="Freedman E."/>
            <person name="Gearin G."/>
            <person name="Gellesch M."/>
            <person name="Goldberg J."/>
            <person name="Griggs A."/>
            <person name="Gujja S."/>
            <person name="Heiman D."/>
            <person name="Howarth C."/>
            <person name="Larson L."/>
            <person name="Lui A."/>
            <person name="MacDonald P.J.P."/>
            <person name="Montmayeur A."/>
            <person name="Murphy C."/>
            <person name="Neiman D."/>
            <person name="Pearson M."/>
            <person name="Priest M."/>
            <person name="Roberts A."/>
            <person name="Saif S."/>
            <person name="Shea T."/>
            <person name="Shenoy N."/>
            <person name="Sisk P."/>
            <person name="Stolte C."/>
            <person name="Sykes S."/>
            <person name="Wortman J."/>
            <person name="Nusbaum C."/>
            <person name="Birren B."/>
        </authorList>
    </citation>
    <scope>NUCLEOTIDE SEQUENCE [LARGE SCALE GENOMIC DNA]</scope>
    <source>
        <strain evidence="2">ATCC MYA-4855 / 20631-21</strain>
    </source>
</reference>
<name>L8FNV2_PSED2</name>
<protein>
    <submittedName>
        <fullName evidence="1">Uncharacterized protein</fullName>
    </submittedName>
</protein>
<dbReference type="InParanoid" id="L8FNV2"/>
<dbReference type="HOGENOM" id="CLU_169170_0_0_1"/>